<organism evidence="3 4">
    <name type="scientific">Noviherbaspirillum saxi</name>
    <dbReference type="NCBI Taxonomy" id="2320863"/>
    <lineage>
        <taxon>Bacteria</taxon>
        <taxon>Pseudomonadati</taxon>
        <taxon>Pseudomonadota</taxon>
        <taxon>Betaproteobacteria</taxon>
        <taxon>Burkholderiales</taxon>
        <taxon>Oxalobacteraceae</taxon>
        <taxon>Noviherbaspirillum</taxon>
    </lineage>
</organism>
<keyword evidence="2" id="KW-1133">Transmembrane helix</keyword>
<dbReference type="AlphaFoldDB" id="A0A3A3FMW4"/>
<feature type="compositionally biased region" description="Low complexity" evidence="1">
    <location>
        <begin position="43"/>
        <end position="53"/>
    </location>
</feature>
<dbReference type="RefSeq" id="WP_147376728.1">
    <property type="nucleotide sequence ID" value="NZ_QYUO01000001.1"/>
</dbReference>
<evidence type="ECO:0000313" key="4">
    <source>
        <dbReference type="Proteomes" id="UP000265955"/>
    </source>
</evidence>
<gene>
    <name evidence="3" type="ORF">D3871_00860</name>
</gene>
<name>A0A3A3FMW4_9BURK</name>
<reference evidence="4" key="1">
    <citation type="submission" date="2018-09" db="EMBL/GenBank/DDBJ databases">
        <authorList>
            <person name="Zhu H."/>
        </authorList>
    </citation>
    <scope>NUCLEOTIDE SEQUENCE [LARGE SCALE GENOMIC DNA]</scope>
    <source>
        <strain evidence="4">K1R23-30</strain>
    </source>
</reference>
<dbReference type="OrthoDB" id="8781500at2"/>
<evidence type="ECO:0000256" key="1">
    <source>
        <dbReference type="SAM" id="MobiDB-lite"/>
    </source>
</evidence>
<comment type="caution">
    <text evidence="3">The sequence shown here is derived from an EMBL/GenBank/DDBJ whole genome shotgun (WGS) entry which is preliminary data.</text>
</comment>
<sequence length="62" mass="6939">MTWIHAIPWHWLESLAMVLFWGLVIVLALVPINYLREQLEAVDSPPASAADDTSTTHEHGST</sequence>
<keyword evidence="2" id="KW-0812">Transmembrane</keyword>
<dbReference type="EMBL" id="QYUO01000001">
    <property type="protein sequence ID" value="RJF97243.1"/>
    <property type="molecule type" value="Genomic_DNA"/>
</dbReference>
<keyword evidence="2" id="KW-0472">Membrane</keyword>
<dbReference type="Proteomes" id="UP000265955">
    <property type="component" value="Unassembled WGS sequence"/>
</dbReference>
<evidence type="ECO:0000313" key="3">
    <source>
        <dbReference type="EMBL" id="RJF97243.1"/>
    </source>
</evidence>
<feature type="region of interest" description="Disordered" evidence="1">
    <location>
        <begin position="42"/>
        <end position="62"/>
    </location>
</feature>
<keyword evidence="4" id="KW-1185">Reference proteome</keyword>
<evidence type="ECO:0000256" key="2">
    <source>
        <dbReference type="SAM" id="Phobius"/>
    </source>
</evidence>
<proteinExistence type="predicted"/>
<protein>
    <submittedName>
        <fullName evidence="3">Uncharacterized protein</fullName>
    </submittedName>
</protein>
<accession>A0A3A3FMW4</accession>
<feature type="transmembrane region" description="Helical" evidence="2">
    <location>
        <begin position="15"/>
        <end position="35"/>
    </location>
</feature>